<dbReference type="Proteomes" id="UP000002730">
    <property type="component" value="Chromosome"/>
</dbReference>
<proteinExistence type="predicted"/>
<evidence type="ECO:0000313" key="2">
    <source>
        <dbReference type="Proteomes" id="UP000002730"/>
    </source>
</evidence>
<dbReference type="InterPro" id="IPR003615">
    <property type="entry name" value="HNH_nuc"/>
</dbReference>
<dbReference type="KEGG" id="ccb:Clocel_1823"/>
<reference evidence="1 2" key="1">
    <citation type="submission" date="2010-08" db="EMBL/GenBank/DDBJ databases">
        <title>Complete sequence of Clostridium cellulovorans 743B.</title>
        <authorList>
            <consortium name="US DOE Joint Genome Institute"/>
            <person name="Lucas S."/>
            <person name="Copeland A."/>
            <person name="Lapidus A."/>
            <person name="Cheng J.-F."/>
            <person name="Bruce D."/>
            <person name="Goodwin L."/>
            <person name="Pitluck S."/>
            <person name="Chertkov O."/>
            <person name="Detter J.C."/>
            <person name="Han C."/>
            <person name="Tapia R."/>
            <person name="Land M."/>
            <person name="Hauser L."/>
            <person name="Chang Y.-J."/>
            <person name="Jeffries C."/>
            <person name="Kyrpides N."/>
            <person name="Ivanova N."/>
            <person name="Mikhailova N."/>
            <person name="Hemme C.L."/>
            <person name="Woyke T."/>
        </authorList>
    </citation>
    <scope>NUCLEOTIDE SEQUENCE [LARGE SCALE GENOMIC DNA]</scope>
    <source>
        <strain evidence="2">ATCC 35296 / DSM 3052 / OCM 3 / 743B</strain>
    </source>
</reference>
<dbReference type="CDD" id="cd00085">
    <property type="entry name" value="HNHc"/>
    <property type="match status" value="1"/>
</dbReference>
<dbReference type="STRING" id="573061.Clocel_1823"/>
<accession>D9SL51</accession>
<evidence type="ECO:0000313" key="1">
    <source>
        <dbReference type="EMBL" id="ADL51567.1"/>
    </source>
</evidence>
<evidence type="ECO:0008006" key="3">
    <source>
        <dbReference type="Google" id="ProtNLM"/>
    </source>
</evidence>
<dbReference type="eggNOG" id="COG1403">
    <property type="taxonomic scope" value="Bacteria"/>
</dbReference>
<dbReference type="RefSeq" id="WP_010077219.1">
    <property type="nucleotide sequence ID" value="NC_014393.1"/>
</dbReference>
<dbReference type="OrthoDB" id="1936553at2"/>
<gene>
    <name evidence="1" type="ordered locus">Clocel_1823</name>
</gene>
<name>D9SL51_CLOC7</name>
<dbReference type="AlphaFoldDB" id="D9SL51"/>
<protein>
    <recommendedName>
        <fullName evidence="3">HNH endonuclease</fullName>
    </recommendedName>
</protein>
<dbReference type="EMBL" id="CP002160">
    <property type="protein sequence ID" value="ADL51567.1"/>
    <property type="molecule type" value="Genomic_DNA"/>
</dbReference>
<dbReference type="HOGENOM" id="CLU_157106_0_0_9"/>
<sequence length="131" mass="15616">MYYCEICKKPADKHHIIFKSEGGQDFPLNFKYLCPEHHRGRIGPHKNEKINLIYRIEMQEKLYELLPLEFYTLDKLSLLLDINPNHMKRILNSLKRYKEGYKTSEVIFKLMGNNSYTEESLIEFSLCAIEL</sequence>
<organism evidence="1 2">
    <name type="scientific">Clostridium cellulovorans (strain ATCC 35296 / DSM 3052 / OCM 3 / 743B)</name>
    <dbReference type="NCBI Taxonomy" id="573061"/>
    <lineage>
        <taxon>Bacteria</taxon>
        <taxon>Bacillati</taxon>
        <taxon>Bacillota</taxon>
        <taxon>Clostridia</taxon>
        <taxon>Eubacteriales</taxon>
        <taxon>Clostridiaceae</taxon>
        <taxon>Clostridium</taxon>
    </lineage>
</organism>
<keyword evidence="2" id="KW-1185">Reference proteome</keyword>